<keyword evidence="3" id="KW-0157">Chromophore</keyword>
<evidence type="ECO:0000313" key="6">
    <source>
        <dbReference type="EMBL" id="RVX75601.1"/>
    </source>
</evidence>
<dbReference type="CDD" id="cd00130">
    <property type="entry name" value="PAS"/>
    <property type="match status" value="1"/>
</dbReference>
<dbReference type="Gene3D" id="1.10.167.10">
    <property type="entry name" value="Regulator of G-protein Signalling 4, domain 2"/>
    <property type="match status" value="1"/>
</dbReference>
<organism evidence="6 7">
    <name type="scientific">Exophiala mesophila</name>
    <name type="common">Black yeast-like fungus</name>
    <dbReference type="NCBI Taxonomy" id="212818"/>
    <lineage>
        <taxon>Eukaryota</taxon>
        <taxon>Fungi</taxon>
        <taxon>Dikarya</taxon>
        <taxon>Ascomycota</taxon>
        <taxon>Pezizomycotina</taxon>
        <taxon>Eurotiomycetes</taxon>
        <taxon>Chaetothyriomycetidae</taxon>
        <taxon>Chaetothyriales</taxon>
        <taxon>Herpotrichiellaceae</taxon>
        <taxon>Exophiala</taxon>
    </lineage>
</organism>
<feature type="region of interest" description="Disordered" evidence="4">
    <location>
        <begin position="36"/>
        <end position="60"/>
    </location>
</feature>
<evidence type="ECO:0000313" key="7">
    <source>
        <dbReference type="Proteomes" id="UP000288859"/>
    </source>
</evidence>
<dbReference type="EMBL" id="NAJM01000002">
    <property type="protein sequence ID" value="RVX75601.1"/>
    <property type="molecule type" value="Genomic_DNA"/>
</dbReference>
<evidence type="ECO:0000256" key="2">
    <source>
        <dbReference type="ARBA" id="ARBA00022643"/>
    </source>
</evidence>
<dbReference type="Pfam" id="PF00615">
    <property type="entry name" value="RGS"/>
    <property type="match status" value="1"/>
</dbReference>
<dbReference type="PANTHER" id="PTHR47429">
    <property type="entry name" value="PROTEIN TWIN LOV 1"/>
    <property type="match status" value="1"/>
</dbReference>
<dbReference type="InterPro" id="IPR000014">
    <property type="entry name" value="PAS"/>
</dbReference>
<evidence type="ECO:0000259" key="5">
    <source>
        <dbReference type="PROSITE" id="PS50132"/>
    </source>
</evidence>
<evidence type="ECO:0000256" key="1">
    <source>
        <dbReference type="ARBA" id="ARBA00022630"/>
    </source>
</evidence>
<keyword evidence="2" id="KW-0288">FMN</keyword>
<keyword evidence="1" id="KW-0285">Flavoprotein</keyword>
<dbReference type="SUPFAM" id="SSF55785">
    <property type="entry name" value="PYP-like sensor domain (PAS domain)"/>
    <property type="match status" value="1"/>
</dbReference>
<dbReference type="AlphaFoldDB" id="A0A438NIQ3"/>
<dbReference type="Proteomes" id="UP000288859">
    <property type="component" value="Unassembled WGS sequence"/>
</dbReference>
<dbReference type="InterPro" id="IPR036305">
    <property type="entry name" value="RGS_sf"/>
</dbReference>
<dbReference type="VEuPathDB" id="FungiDB:PV10_07656"/>
<name>A0A438NIQ3_EXOME</name>
<dbReference type="Gene3D" id="3.30.450.20">
    <property type="entry name" value="PAS domain"/>
    <property type="match status" value="1"/>
</dbReference>
<dbReference type="OrthoDB" id="447251at2759"/>
<feature type="domain" description="RGS" evidence="5">
    <location>
        <begin position="70"/>
        <end position="183"/>
    </location>
</feature>
<dbReference type="SUPFAM" id="SSF48097">
    <property type="entry name" value="Regulator of G-protein signaling, RGS"/>
    <property type="match status" value="1"/>
</dbReference>
<dbReference type="SMART" id="SM00315">
    <property type="entry name" value="RGS"/>
    <property type="match status" value="1"/>
</dbReference>
<reference evidence="6 7" key="1">
    <citation type="submission" date="2017-03" db="EMBL/GenBank/DDBJ databases">
        <title>Genomes of endolithic fungi from Antarctica.</title>
        <authorList>
            <person name="Coleine C."/>
            <person name="Masonjones S."/>
            <person name="Stajich J.E."/>
        </authorList>
    </citation>
    <scope>NUCLEOTIDE SEQUENCE [LARGE SCALE GENOMIC DNA]</scope>
    <source>
        <strain evidence="6 7">CCFEE 6314</strain>
    </source>
</reference>
<sequence length="519" mass="57652">MEVQVRRTKNVEEVLKDIGKSDDSTLHGVELKGVSYAPSTSSSSVSRSSNPPSTTANSTPRLADFFGTDVLQMVLHDPTISHQLLMFSKRRLCGENLEFLEKVDRYNGLLKEVAKAMSEIQQAYISTSADDQINIPESMLSKVNRDVHSALTTTLPTLESVFDECRGSIERLVADDIYPRFVQHQMTIAASKALAQTHAGNDNQSKYAGLGDCFVLTNPSRADNPIVYASDGFIQVTGYSRNDIIPRNCRFLQCRSTDPAAVARLRRAIQRREEVVELLLNQKKSGEPFWNLLYMTPLLDATGKVVFFLGGQINCSTTIHHTSDVMRILALSGDSDAATAETQVVEEPQKQKTRTERLFASLRDKPRQECRPRLAGMEDEILNKFETDKMNVQMQMDTLYTAYSKFIVVNTATFCISFHSRQITKMLQPPGSDQVKSVPAIVGADVFQFLSAYSPSKVTGDLKTRIKSATMAGNAISMEVALSTRRLASSEKFVTHWTPLKDDAGEVAWVVVILGSRND</sequence>
<proteinExistence type="predicted"/>
<dbReference type="InterPro" id="IPR035965">
    <property type="entry name" value="PAS-like_dom_sf"/>
</dbReference>
<dbReference type="InterPro" id="IPR044926">
    <property type="entry name" value="RGS_subdomain_2"/>
</dbReference>
<protein>
    <recommendedName>
        <fullName evidence="5">RGS domain-containing protein</fullName>
    </recommendedName>
</protein>
<dbReference type="NCBIfam" id="TIGR00229">
    <property type="entry name" value="sensory_box"/>
    <property type="match status" value="1"/>
</dbReference>
<accession>A0A438NIQ3</accession>
<dbReference type="PANTHER" id="PTHR47429:SF2">
    <property type="entry name" value="PROTEIN TWIN LOV 1"/>
    <property type="match status" value="1"/>
</dbReference>
<dbReference type="InterPro" id="IPR016137">
    <property type="entry name" value="RGS"/>
</dbReference>
<dbReference type="GO" id="GO:0005634">
    <property type="term" value="C:nucleus"/>
    <property type="evidence" value="ECO:0007669"/>
    <property type="project" value="TreeGrafter"/>
</dbReference>
<comment type="caution">
    <text evidence="6">The sequence shown here is derived from an EMBL/GenBank/DDBJ whole genome shotgun (WGS) entry which is preliminary data.</text>
</comment>
<dbReference type="Pfam" id="PF13426">
    <property type="entry name" value="PAS_9"/>
    <property type="match status" value="1"/>
</dbReference>
<evidence type="ECO:0000256" key="3">
    <source>
        <dbReference type="ARBA" id="ARBA00022991"/>
    </source>
</evidence>
<gene>
    <name evidence="6" type="ORF">B0A52_00954</name>
</gene>
<dbReference type="PROSITE" id="PS50132">
    <property type="entry name" value="RGS"/>
    <property type="match status" value="1"/>
</dbReference>
<evidence type="ECO:0000256" key="4">
    <source>
        <dbReference type="SAM" id="MobiDB-lite"/>
    </source>
</evidence>